<keyword evidence="8 9" id="KW-0472">Membrane</keyword>
<dbReference type="PANTHER" id="PTHR11562:SF17">
    <property type="entry name" value="RE54080P-RELATED"/>
    <property type="match status" value="1"/>
</dbReference>
<proteinExistence type="inferred from homology"/>
<dbReference type="SUPFAM" id="SSF161111">
    <property type="entry name" value="Cation efflux protein transmembrane domain-like"/>
    <property type="match status" value="1"/>
</dbReference>
<accession>A0AB34R656</accession>
<keyword evidence="7" id="KW-0406">Ion transport</keyword>
<keyword evidence="5" id="KW-0862">Zinc</keyword>
<evidence type="ECO:0000256" key="4">
    <source>
        <dbReference type="ARBA" id="ARBA00022692"/>
    </source>
</evidence>
<evidence type="ECO:0000259" key="11">
    <source>
        <dbReference type="Pfam" id="PF16916"/>
    </source>
</evidence>
<feature type="domain" description="Cation efflux protein cytoplasmic" evidence="11">
    <location>
        <begin position="215"/>
        <end position="263"/>
    </location>
</feature>
<keyword evidence="5" id="KW-0864">Zinc transport</keyword>
<evidence type="ECO:0000256" key="5">
    <source>
        <dbReference type="ARBA" id="ARBA00022906"/>
    </source>
</evidence>
<evidence type="ECO:0000256" key="6">
    <source>
        <dbReference type="ARBA" id="ARBA00022989"/>
    </source>
</evidence>
<evidence type="ECO:0000259" key="10">
    <source>
        <dbReference type="Pfam" id="PF01545"/>
    </source>
</evidence>
<evidence type="ECO:0000256" key="7">
    <source>
        <dbReference type="ARBA" id="ARBA00023065"/>
    </source>
</evidence>
<comment type="subcellular location">
    <subcellularLocation>
        <location evidence="1">Membrane</location>
        <topology evidence="1">Multi-pass membrane protein</topology>
    </subcellularLocation>
</comment>
<feature type="transmembrane region" description="Helical" evidence="9">
    <location>
        <begin position="181"/>
        <end position="202"/>
    </location>
</feature>
<dbReference type="Pfam" id="PF16916">
    <property type="entry name" value="ZT_dimer"/>
    <property type="match status" value="1"/>
</dbReference>
<gene>
    <name evidence="12" type="ORF">IE90_08375</name>
</gene>
<evidence type="ECO:0000256" key="1">
    <source>
        <dbReference type="ARBA" id="ARBA00004141"/>
    </source>
</evidence>
<dbReference type="SUPFAM" id="SSF160240">
    <property type="entry name" value="Cation efflux protein cytoplasmic domain-like"/>
    <property type="match status" value="1"/>
</dbReference>
<feature type="transmembrane region" description="Helical" evidence="9">
    <location>
        <begin position="18"/>
        <end position="40"/>
    </location>
</feature>
<evidence type="ECO:0000256" key="3">
    <source>
        <dbReference type="ARBA" id="ARBA00022448"/>
    </source>
</evidence>
<feature type="transmembrane region" description="Helical" evidence="9">
    <location>
        <begin position="52"/>
        <end position="69"/>
    </location>
</feature>
<keyword evidence="6 9" id="KW-1133">Transmembrane helix</keyword>
<organism evidence="12 13">
    <name type="scientific">Sanguibacteroides justesenii</name>
    <dbReference type="NCBI Taxonomy" id="1547597"/>
    <lineage>
        <taxon>Bacteria</taxon>
        <taxon>Pseudomonadati</taxon>
        <taxon>Bacteroidota</taxon>
        <taxon>Bacteroidia</taxon>
        <taxon>Bacteroidales</taxon>
        <taxon>Porphyromonadaceae</taxon>
        <taxon>Sanguibacteroides</taxon>
    </lineage>
</organism>
<dbReference type="RefSeq" id="WP_041503356.1">
    <property type="nucleotide sequence ID" value="NZ_JPIT01000018.1"/>
</dbReference>
<evidence type="ECO:0000313" key="13">
    <source>
        <dbReference type="Proteomes" id="UP000031937"/>
    </source>
</evidence>
<dbReference type="NCBIfam" id="TIGR01297">
    <property type="entry name" value="CDF"/>
    <property type="match status" value="1"/>
</dbReference>
<dbReference type="Proteomes" id="UP000031937">
    <property type="component" value="Unassembled WGS sequence"/>
</dbReference>
<evidence type="ECO:0000256" key="9">
    <source>
        <dbReference type="SAM" id="Phobius"/>
    </source>
</evidence>
<dbReference type="AlphaFoldDB" id="A0AB34R656"/>
<dbReference type="InterPro" id="IPR058533">
    <property type="entry name" value="Cation_efflux_TM"/>
</dbReference>
<dbReference type="GO" id="GO:0005886">
    <property type="term" value="C:plasma membrane"/>
    <property type="evidence" value="ECO:0007669"/>
    <property type="project" value="TreeGrafter"/>
</dbReference>
<dbReference type="InterPro" id="IPR050681">
    <property type="entry name" value="CDF/SLC30A"/>
</dbReference>
<evidence type="ECO:0000256" key="8">
    <source>
        <dbReference type="ARBA" id="ARBA00023136"/>
    </source>
</evidence>
<comment type="similarity">
    <text evidence="2">Belongs to the cation diffusion facilitator (CDF) transporter (TC 2.A.4) family. SLC30A subfamily.</text>
</comment>
<evidence type="ECO:0000256" key="2">
    <source>
        <dbReference type="ARBA" id="ARBA00008873"/>
    </source>
</evidence>
<protein>
    <submittedName>
        <fullName evidence="12">Cation transporter</fullName>
    </submittedName>
</protein>
<dbReference type="Gene3D" id="1.20.1510.10">
    <property type="entry name" value="Cation efflux protein transmembrane domain"/>
    <property type="match status" value="1"/>
</dbReference>
<dbReference type="GO" id="GO:0005385">
    <property type="term" value="F:zinc ion transmembrane transporter activity"/>
    <property type="evidence" value="ECO:0007669"/>
    <property type="project" value="TreeGrafter"/>
</dbReference>
<keyword evidence="3" id="KW-0813">Transport</keyword>
<feature type="transmembrane region" description="Helical" evidence="9">
    <location>
        <begin position="90"/>
        <end position="109"/>
    </location>
</feature>
<dbReference type="Pfam" id="PF01545">
    <property type="entry name" value="Cation_efflux"/>
    <property type="match status" value="1"/>
</dbReference>
<dbReference type="InterPro" id="IPR002524">
    <property type="entry name" value="Cation_efflux"/>
</dbReference>
<dbReference type="InterPro" id="IPR036837">
    <property type="entry name" value="Cation_efflux_CTD_sf"/>
</dbReference>
<name>A0AB34R656_9PORP</name>
<keyword evidence="4 9" id="KW-0812">Transmembrane</keyword>
<sequence>MEHTHEHHHHRITSLNKAFIIGITLNTAFVVVEFVAGFWFNSLGLLSDAGHNLSDVFSLVLAMLAFRLSRIQANTKYTYGYKKSTVLASLLNAVILLIAVGFILGESINKLFHPQPVDGDAVAWVAGVGVVINGITAWLFMKDKEKDLNVKGAYLHMAANALVSIGVLVSGLIIANTGWNIIDPLIGIGIAVIIVYSTWGLLRDSIRLSLDGVPAGTDYRQVEKTIASARGVKGFHHLHIWALSTTETALTVHVVIDDMSQMETVKCDLKHELEHIGIIHATLEFEAPGSHCKDCQKEYSD</sequence>
<dbReference type="InterPro" id="IPR027470">
    <property type="entry name" value="Cation_efflux_CTD"/>
</dbReference>
<dbReference type="PANTHER" id="PTHR11562">
    <property type="entry name" value="CATION EFFLUX PROTEIN/ ZINC TRANSPORTER"/>
    <property type="match status" value="1"/>
</dbReference>
<evidence type="ECO:0000313" key="12">
    <source>
        <dbReference type="EMBL" id="KIO45419.1"/>
    </source>
</evidence>
<feature type="transmembrane region" description="Helical" evidence="9">
    <location>
        <begin position="121"/>
        <end position="141"/>
    </location>
</feature>
<feature type="transmembrane region" description="Helical" evidence="9">
    <location>
        <begin position="153"/>
        <end position="175"/>
    </location>
</feature>
<comment type="caution">
    <text evidence="12">The sequence shown here is derived from an EMBL/GenBank/DDBJ whole genome shotgun (WGS) entry which is preliminary data.</text>
</comment>
<feature type="domain" description="Cation efflux protein transmembrane" evidence="10">
    <location>
        <begin position="20"/>
        <end position="207"/>
    </location>
</feature>
<reference evidence="12 13" key="1">
    <citation type="submission" date="2014-07" db="EMBL/GenBank/DDBJ databases">
        <title>Porphyromonadaceae bacterium OUH 334697 = ATCC BAA-2682 = DSM 28341 draft genome.</title>
        <authorList>
            <person name="Sydenham T.V."/>
            <person name="Hasman H."/>
            <person name="Justesen U.S."/>
        </authorList>
    </citation>
    <scope>NUCLEOTIDE SEQUENCE [LARGE SCALE GENOMIC DNA]</scope>
    <source>
        <strain evidence="12 13">OUH 334697</strain>
    </source>
</reference>
<dbReference type="InterPro" id="IPR027469">
    <property type="entry name" value="Cation_efflux_TMD_sf"/>
</dbReference>
<dbReference type="EMBL" id="JPIT01000018">
    <property type="protein sequence ID" value="KIO45419.1"/>
    <property type="molecule type" value="Genomic_DNA"/>
</dbReference>